<evidence type="ECO:0000259" key="2">
    <source>
        <dbReference type="Pfam" id="PF01425"/>
    </source>
</evidence>
<sequence>MSTMYNGPWLQTERSSSTLPGEIWRWEAVDIAAQVRARSVSCVEVLKAFHERIDSINPRLNAIVHEDRERAIKTANRADALLRSAPHQAGILHGVPLTVKLNVDVAGEATTNGNPAYAERVAPEDSSVVANLRSAGANIIGRSNVPPFSFRWFTENPLYGRTLNPWRADITSGGSSGGAAVSVATGMCALAHGTDIAGSIRYPAYVNGVVGLRTTPGRVPAYHPTVSQRFFGLQSMSAQGPIARSAADALLGLRAMIAADTRDATWVDARLEHPDDLSAVKVALIDEVPGTTVSPEIKTALWEAANALAAAGYIIERAHPPEIEQCVDVWQSIVMTEVRLGMISAADSMEDPDIKRSVHNMADCAPIVDLGGYARAIARRDDLRRKWNELLGRYPIVLLPISCRLPQPWGADLGTIEEMRALIAAQSPLIATAALGLPGIGVPMGLSGGLPVGVQLVADSFRELRLLTAASVIERHKGGMSALDYRAG</sequence>
<evidence type="ECO:0000313" key="4">
    <source>
        <dbReference type="Proteomes" id="UP001386437"/>
    </source>
</evidence>
<evidence type="ECO:0000256" key="1">
    <source>
        <dbReference type="ARBA" id="ARBA00009199"/>
    </source>
</evidence>
<evidence type="ECO:0000313" key="3">
    <source>
        <dbReference type="EMBL" id="MEI6000763.1"/>
    </source>
</evidence>
<gene>
    <name evidence="3" type="ORF">H3V53_27305</name>
</gene>
<comment type="similarity">
    <text evidence="1">Belongs to the amidase family.</text>
</comment>
<dbReference type="PANTHER" id="PTHR11895:SF7">
    <property type="entry name" value="GLUTAMYL-TRNA(GLN) AMIDOTRANSFERASE SUBUNIT A, MITOCHONDRIAL"/>
    <property type="match status" value="1"/>
</dbReference>
<reference evidence="3 4" key="1">
    <citation type="journal article" date="2022" name="Arch. Microbiol.">
        <title>Paraburkholderia bengalensis sp. nov. isolated from roots of Oryza sativa, IR64.</title>
        <authorList>
            <person name="Nag P."/>
            <person name="Mondal N."/>
            <person name="Sarkar J."/>
            <person name="Das S."/>
        </authorList>
    </citation>
    <scope>NUCLEOTIDE SEQUENCE [LARGE SCALE GENOMIC DNA]</scope>
    <source>
        <strain evidence="3 4">IR64_4_BI</strain>
    </source>
</reference>
<dbReference type="InterPro" id="IPR036928">
    <property type="entry name" value="AS_sf"/>
</dbReference>
<dbReference type="PANTHER" id="PTHR11895">
    <property type="entry name" value="TRANSAMIDASE"/>
    <property type="match status" value="1"/>
</dbReference>
<dbReference type="EMBL" id="JACFYJ010000057">
    <property type="protein sequence ID" value="MEI6000763.1"/>
    <property type="molecule type" value="Genomic_DNA"/>
</dbReference>
<dbReference type="Gene3D" id="3.90.1300.10">
    <property type="entry name" value="Amidase signature (AS) domain"/>
    <property type="match status" value="1"/>
</dbReference>
<dbReference type="PIRSF" id="PIRSF001221">
    <property type="entry name" value="Amidase_fungi"/>
    <property type="match status" value="1"/>
</dbReference>
<keyword evidence="4" id="KW-1185">Reference proteome</keyword>
<dbReference type="PROSITE" id="PS00571">
    <property type="entry name" value="AMIDASES"/>
    <property type="match status" value="1"/>
</dbReference>
<organism evidence="3 4">
    <name type="scientific">Paraburkholderia bengalensis</name>
    <dbReference type="NCBI Taxonomy" id="2747562"/>
    <lineage>
        <taxon>Bacteria</taxon>
        <taxon>Pseudomonadati</taxon>
        <taxon>Pseudomonadota</taxon>
        <taxon>Betaproteobacteria</taxon>
        <taxon>Burkholderiales</taxon>
        <taxon>Burkholderiaceae</taxon>
        <taxon>Paraburkholderia</taxon>
    </lineage>
</organism>
<dbReference type="NCBIfam" id="NF005687">
    <property type="entry name" value="PRK07487.1"/>
    <property type="match status" value="1"/>
</dbReference>
<name>A0ABU8IZG2_9BURK</name>
<dbReference type="RefSeq" id="WP_336600641.1">
    <property type="nucleotide sequence ID" value="NZ_JACFYJ010000057.1"/>
</dbReference>
<accession>A0ABU8IZG2</accession>
<protein>
    <submittedName>
        <fullName evidence="3">Amidase</fullName>
    </submittedName>
</protein>
<dbReference type="InterPro" id="IPR020556">
    <property type="entry name" value="Amidase_CS"/>
</dbReference>
<dbReference type="Proteomes" id="UP001386437">
    <property type="component" value="Unassembled WGS sequence"/>
</dbReference>
<feature type="domain" description="Amidase" evidence="2">
    <location>
        <begin position="44"/>
        <end position="467"/>
    </location>
</feature>
<dbReference type="SUPFAM" id="SSF75304">
    <property type="entry name" value="Amidase signature (AS) enzymes"/>
    <property type="match status" value="1"/>
</dbReference>
<dbReference type="Pfam" id="PF01425">
    <property type="entry name" value="Amidase"/>
    <property type="match status" value="1"/>
</dbReference>
<dbReference type="InterPro" id="IPR023631">
    <property type="entry name" value="Amidase_dom"/>
</dbReference>
<dbReference type="InterPro" id="IPR000120">
    <property type="entry name" value="Amidase"/>
</dbReference>
<proteinExistence type="inferred from homology"/>
<comment type="caution">
    <text evidence="3">The sequence shown here is derived from an EMBL/GenBank/DDBJ whole genome shotgun (WGS) entry which is preliminary data.</text>
</comment>